<dbReference type="GO" id="GO:0005886">
    <property type="term" value="C:plasma membrane"/>
    <property type="evidence" value="ECO:0007669"/>
    <property type="project" value="UniProtKB-SubCell"/>
</dbReference>
<dbReference type="Proteomes" id="UP000224915">
    <property type="component" value="Unassembled WGS sequence"/>
</dbReference>
<evidence type="ECO:0000256" key="1">
    <source>
        <dbReference type="ARBA" id="ARBA00004533"/>
    </source>
</evidence>
<dbReference type="PANTHER" id="PTHR30606">
    <property type="entry name" value="LIPID A BIOSYNTHESIS LAUROYL ACYLTRANSFERASE"/>
    <property type="match status" value="1"/>
</dbReference>
<dbReference type="CDD" id="cd07984">
    <property type="entry name" value="LPLAT_LABLAT-like"/>
    <property type="match status" value="1"/>
</dbReference>
<dbReference type="InterPro" id="IPR004960">
    <property type="entry name" value="LipA_acyltrans"/>
</dbReference>
<dbReference type="PANTHER" id="PTHR30606:SF10">
    <property type="entry name" value="PHOSPHATIDYLINOSITOL MANNOSIDE ACYLTRANSFERASE"/>
    <property type="match status" value="1"/>
</dbReference>
<accession>A0A2A9CZP4</accession>
<evidence type="ECO:0000256" key="3">
    <source>
        <dbReference type="ARBA" id="ARBA00022519"/>
    </source>
</evidence>
<keyword evidence="5" id="KW-0472">Membrane</keyword>
<dbReference type="EMBL" id="PDJD01000001">
    <property type="protein sequence ID" value="PFG19601.1"/>
    <property type="molecule type" value="Genomic_DNA"/>
</dbReference>
<organism evidence="7 8">
    <name type="scientific">Serinibacter salmoneus</name>
    <dbReference type="NCBI Taxonomy" id="556530"/>
    <lineage>
        <taxon>Bacteria</taxon>
        <taxon>Bacillati</taxon>
        <taxon>Actinomycetota</taxon>
        <taxon>Actinomycetes</taxon>
        <taxon>Micrococcales</taxon>
        <taxon>Beutenbergiaceae</taxon>
        <taxon>Serinibacter</taxon>
    </lineage>
</organism>
<evidence type="ECO:0000256" key="4">
    <source>
        <dbReference type="ARBA" id="ARBA00022679"/>
    </source>
</evidence>
<dbReference type="GO" id="GO:0016746">
    <property type="term" value="F:acyltransferase activity"/>
    <property type="evidence" value="ECO:0007669"/>
    <property type="project" value="UniProtKB-KW"/>
</dbReference>
<reference evidence="7 8" key="1">
    <citation type="submission" date="2017-10" db="EMBL/GenBank/DDBJ databases">
        <title>Sequencing the genomes of 1000 actinobacteria strains.</title>
        <authorList>
            <person name="Klenk H.-P."/>
        </authorList>
    </citation>
    <scope>NUCLEOTIDE SEQUENCE [LARGE SCALE GENOMIC DNA]</scope>
    <source>
        <strain evidence="7 8">DSM 21801</strain>
    </source>
</reference>
<name>A0A2A9CZP4_9MICO</name>
<evidence type="ECO:0000256" key="2">
    <source>
        <dbReference type="ARBA" id="ARBA00022475"/>
    </source>
</evidence>
<dbReference type="Pfam" id="PF03279">
    <property type="entry name" value="Lip_A_acyltrans"/>
    <property type="match status" value="1"/>
</dbReference>
<evidence type="ECO:0000313" key="7">
    <source>
        <dbReference type="EMBL" id="PFG19601.1"/>
    </source>
</evidence>
<evidence type="ECO:0000256" key="6">
    <source>
        <dbReference type="ARBA" id="ARBA00023315"/>
    </source>
</evidence>
<evidence type="ECO:0000256" key="5">
    <source>
        <dbReference type="ARBA" id="ARBA00023136"/>
    </source>
</evidence>
<dbReference type="NCBIfam" id="NF005919">
    <property type="entry name" value="PRK07920.1"/>
    <property type="match status" value="1"/>
</dbReference>
<keyword evidence="3" id="KW-0997">Cell inner membrane</keyword>
<keyword evidence="2" id="KW-1003">Cell membrane</keyword>
<comment type="caution">
    <text evidence="7">The sequence shown here is derived from an EMBL/GenBank/DDBJ whole genome shotgun (WGS) entry which is preliminary data.</text>
</comment>
<sequence length="315" mass="34951">MRLPTSTDLYAWAWRIAPRLPEWPAQAAGAVAADVTWLLHTDGVKQLERNLARIRPGLSARELRRLSRAGMRSYMRYFVEAFQVAGFSREKVLARVRPTGVPAVAEVLTRGDSVVMALGHSGNWDLAGAWAAYDLGPVLTVAEKLPDGLYEQFVAFRNSLGIEIVPLEDGNTFRTLLRRAGERPQVVPLLSDRDLTRHGVEVQIAGLPARVAAGPAALSLATGFPLVPVDVHYERLRGEQRRAAGSRWGLVIRLLPAIATHDESGQRRGVQEITQDWVDVLMAAYAQHPQDWHMLQKVFHADLDMERLARSHGEG</sequence>
<keyword evidence="4 7" id="KW-0808">Transferase</keyword>
<protein>
    <submittedName>
        <fullName evidence="7">KDO2-lipid IV(A) lauroyltransferase</fullName>
    </submittedName>
</protein>
<dbReference type="AlphaFoldDB" id="A0A2A9CZP4"/>
<dbReference type="RefSeq" id="WP_098468694.1">
    <property type="nucleotide sequence ID" value="NZ_PDJD01000001.1"/>
</dbReference>
<gene>
    <name evidence="7" type="ORF">ATL40_1169</name>
</gene>
<proteinExistence type="predicted"/>
<dbReference type="GO" id="GO:0009247">
    <property type="term" value="P:glycolipid biosynthetic process"/>
    <property type="evidence" value="ECO:0007669"/>
    <property type="project" value="UniProtKB-ARBA"/>
</dbReference>
<evidence type="ECO:0000313" key="8">
    <source>
        <dbReference type="Proteomes" id="UP000224915"/>
    </source>
</evidence>
<keyword evidence="6" id="KW-0012">Acyltransferase</keyword>
<dbReference type="OrthoDB" id="9803456at2"/>
<comment type="subcellular location">
    <subcellularLocation>
        <location evidence="1">Cell inner membrane</location>
    </subcellularLocation>
</comment>
<keyword evidence="8" id="KW-1185">Reference proteome</keyword>